<evidence type="ECO:0000256" key="7">
    <source>
        <dbReference type="RuleBase" id="RU000320"/>
    </source>
</evidence>
<evidence type="ECO:0000256" key="8">
    <source>
        <dbReference type="SAM" id="Phobius"/>
    </source>
</evidence>
<dbReference type="EMBL" id="BMPZ01000004">
    <property type="protein sequence ID" value="GGI82842.1"/>
    <property type="molecule type" value="Genomic_DNA"/>
</dbReference>
<feature type="transmembrane region" description="Helical" evidence="8">
    <location>
        <begin position="272"/>
        <end position="296"/>
    </location>
</feature>
<dbReference type="InterPro" id="IPR052175">
    <property type="entry name" value="ComplexI-like_HydComp"/>
</dbReference>
<keyword evidence="5" id="KW-0560">Oxidoreductase</keyword>
<feature type="transmembrane region" description="Helical" evidence="8">
    <location>
        <begin position="420"/>
        <end position="440"/>
    </location>
</feature>
<evidence type="ECO:0000256" key="3">
    <source>
        <dbReference type="ARBA" id="ARBA00022692"/>
    </source>
</evidence>
<evidence type="ECO:0000313" key="11">
    <source>
        <dbReference type="Proteomes" id="UP000613743"/>
    </source>
</evidence>
<accession>A0A917JT75</accession>
<feature type="domain" description="NADH:quinone oxidoreductase/Mrp antiporter transmembrane" evidence="9">
    <location>
        <begin position="113"/>
        <end position="387"/>
    </location>
</feature>
<dbReference type="Pfam" id="PF00361">
    <property type="entry name" value="Proton_antipo_M"/>
    <property type="match status" value="1"/>
</dbReference>
<feature type="transmembrane region" description="Helical" evidence="8">
    <location>
        <begin position="247"/>
        <end position="265"/>
    </location>
</feature>
<dbReference type="NCBIfam" id="NF009310">
    <property type="entry name" value="PRK12668.1"/>
    <property type="match status" value="1"/>
</dbReference>
<comment type="caution">
    <text evidence="10">The sequence shown here is derived from an EMBL/GenBank/DDBJ whole genome shotgun (WGS) entry which is preliminary data.</text>
</comment>
<protein>
    <submittedName>
        <fullName evidence="10">Na(+)/H(+) antiporter subunit D</fullName>
    </submittedName>
</protein>
<feature type="transmembrane region" description="Helical" evidence="8">
    <location>
        <begin position="342"/>
        <end position="359"/>
    </location>
</feature>
<feature type="transmembrane region" description="Helical" evidence="8">
    <location>
        <begin position="120"/>
        <end position="137"/>
    </location>
</feature>
<feature type="transmembrane region" description="Helical" evidence="8">
    <location>
        <begin position="6"/>
        <end position="23"/>
    </location>
</feature>
<dbReference type="RefSeq" id="WP_188920453.1">
    <property type="nucleotide sequence ID" value="NZ_BMPZ01000004.1"/>
</dbReference>
<name>A0A917JT75_9GAMM</name>
<reference evidence="10" key="1">
    <citation type="journal article" date="2014" name="Int. J. Syst. Evol. Microbiol.">
        <title>Complete genome sequence of Corynebacterium casei LMG S-19264T (=DSM 44701T), isolated from a smear-ripened cheese.</title>
        <authorList>
            <consortium name="US DOE Joint Genome Institute (JGI-PGF)"/>
            <person name="Walter F."/>
            <person name="Albersmeier A."/>
            <person name="Kalinowski J."/>
            <person name="Ruckert C."/>
        </authorList>
    </citation>
    <scope>NUCLEOTIDE SEQUENCE</scope>
    <source>
        <strain evidence="10">JCM 30804</strain>
    </source>
</reference>
<dbReference type="InterPro" id="IPR001750">
    <property type="entry name" value="ND/Mrp_TM"/>
</dbReference>
<dbReference type="Proteomes" id="UP000613743">
    <property type="component" value="Unassembled WGS sequence"/>
</dbReference>
<sequence length="574" mass="63319">MNSLLMLPPFLPLLIGAIFALLLRGQLRNTIMVLTPLVGALNLYGLDSGIFWSLEFMGYELQPVRIDKLSLMFGYLFHIASFIAIIYALHVKDSVQHVASLAYAASAVGAVFAGDLLTLFIFWELLALTSVFLIWARRTKKAYSSGIRYLIIQVLSGVILLAGLLIYAKLNNSLLFNEIGLENQGLAQLSAWLIFIAFGIKCAFPFAHNWLTDSYPEATPTGTIFLASFTTKVAVYALARGFPGTELLVWIGVTMACFPIFFAVIENDLRRVLAYSMINQIGFMVVGIGIGTSVALNGAVAHAFNDVIFKGLLMMTMGAVLHMTGKINGSELGGLYKSMPKTTILCIVGAASISAFPLFSGFVSKSMIMSAAVAEGYDIVWLLLLFAAAGVFHHAGIKIPYFAFFAHDSGIRTTEPPKNMLIAMTLAALACVTIGTFPQYTVYALLPWDASYQPYDLTHVLTQLQLLFFSALAFVWLNLRHMYPPELPSTNLDADWIYRRFMPNIIKRVAATMFNAYSTVEQSAIASIKLMINQSYDSEEARPKGNSARLWPTETMVIWVAVLLATYLVLYYVL</sequence>
<feature type="transmembrane region" description="Helical" evidence="8">
    <location>
        <begin position="149"/>
        <end position="170"/>
    </location>
</feature>
<keyword evidence="3 7" id="KW-0812">Transmembrane</keyword>
<keyword evidence="6 8" id="KW-0472">Membrane</keyword>
<organism evidence="10 11">
    <name type="scientific">Shewanella gelidii</name>
    <dbReference type="NCBI Taxonomy" id="1642821"/>
    <lineage>
        <taxon>Bacteria</taxon>
        <taxon>Pseudomonadati</taxon>
        <taxon>Pseudomonadota</taxon>
        <taxon>Gammaproteobacteria</taxon>
        <taxon>Alteromonadales</taxon>
        <taxon>Shewanellaceae</taxon>
        <taxon>Shewanella</taxon>
    </lineage>
</organism>
<evidence type="ECO:0000313" key="10">
    <source>
        <dbReference type="EMBL" id="GGI82842.1"/>
    </source>
</evidence>
<comment type="subcellular location">
    <subcellularLocation>
        <location evidence="1">Cell membrane</location>
        <topology evidence="1">Multi-pass membrane protein</topology>
    </subcellularLocation>
    <subcellularLocation>
        <location evidence="7">Membrane</location>
        <topology evidence="7">Multi-pass membrane protein</topology>
    </subcellularLocation>
</comment>
<dbReference type="GO" id="GO:0005886">
    <property type="term" value="C:plasma membrane"/>
    <property type="evidence" value="ECO:0007669"/>
    <property type="project" value="UniProtKB-SubCell"/>
</dbReference>
<keyword evidence="4 8" id="KW-1133">Transmembrane helix</keyword>
<evidence type="ECO:0000256" key="4">
    <source>
        <dbReference type="ARBA" id="ARBA00022989"/>
    </source>
</evidence>
<dbReference type="PANTHER" id="PTHR42682:SF4">
    <property type="entry name" value="NADH-UBIQUINONE_PLASTOQUINONE"/>
    <property type="match status" value="1"/>
</dbReference>
<evidence type="ECO:0000256" key="1">
    <source>
        <dbReference type="ARBA" id="ARBA00004651"/>
    </source>
</evidence>
<evidence type="ECO:0000256" key="2">
    <source>
        <dbReference type="ARBA" id="ARBA00022475"/>
    </source>
</evidence>
<feature type="transmembrane region" description="Helical" evidence="8">
    <location>
        <begin position="223"/>
        <end position="241"/>
    </location>
</feature>
<dbReference type="GO" id="GO:0016491">
    <property type="term" value="F:oxidoreductase activity"/>
    <property type="evidence" value="ECO:0007669"/>
    <property type="project" value="UniProtKB-KW"/>
</dbReference>
<reference evidence="10" key="2">
    <citation type="submission" date="2020-09" db="EMBL/GenBank/DDBJ databases">
        <authorList>
            <person name="Sun Q."/>
            <person name="Ohkuma M."/>
        </authorList>
    </citation>
    <scope>NUCLEOTIDE SEQUENCE</scope>
    <source>
        <strain evidence="10">JCM 30804</strain>
    </source>
</reference>
<feature type="transmembrane region" description="Helical" evidence="8">
    <location>
        <begin position="302"/>
        <end position="321"/>
    </location>
</feature>
<dbReference type="AlphaFoldDB" id="A0A917JT75"/>
<feature type="transmembrane region" description="Helical" evidence="8">
    <location>
        <begin position="460"/>
        <end position="479"/>
    </location>
</feature>
<feature type="transmembrane region" description="Helical" evidence="8">
    <location>
        <begin position="72"/>
        <end position="91"/>
    </location>
</feature>
<evidence type="ECO:0000259" key="9">
    <source>
        <dbReference type="Pfam" id="PF00361"/>
    </source>
</evidence>
<keyword evidence="11" id="KW-1185">Reference proteome</keyword>
<feature type="transmembrane region" description="Helical" evidence="8">
    <location>
        <begin position="556"/>
        <end position="573"/>
    </location>
</feature>
<keyword evidence="2" id="KW-1003">Cell membrane</keyword>
<dbReference type="PANTHER" id="PTHR42682">
    <property type="entry name" value="HYDROGENASE-4 COMPONENT F"/>
    <property type="match status" value="1"/>
</dbReference>
<evidence type="ECO:0000256" key="5">
    <source>
        <dbReference type="ARBA" id="ARBA00023002"/>
    </source>
</evidence>
<feature type="transmembrane region" description="Helical" evidence="8">
    <location>
        <begin position="190"/>
        <end position="211"/>
    </location>
</feature>
<feature type="transmembrane region" description="Helical" evidence="8">
    <location>
        <begin position="379"/>
        <end position="399"/>
    </location>
</feature>
<proteinExistence type="predicted"/>
<evidence type="ECO:0000256" key="6">
    <source>
        <dbReference type="ARBA" id="ARBA00023136"/>
    </source>
</evidence>
<gene>
    <name evidence="10" type="ORF">GCM10009332_20160</name>
</gene>